<accession>A0A1E5XSC4</accession>
<comment type="caution">
    <text evidence="8">The sequence shown here is derived from an EMBL/GenBank/DDBJ whole genome shotgun (WGS) entry which is preliminary data.</text>
</comment>
<evidence type="ECO:0000313" key="9">
    <source>
        <dbReference type="Proteomes" id="UP000095463"/>
    </source>
</evidence>
<dbReference type="AlphaFoldDB" id="A0A1E5XSC4"/>
<dbReference type="InterPro" id="IPR011250">
    <property type="entry name" value="OMP/PagP_B-barrel"/>
</dbReference>
<dbReference type="GO" id="GO:0009279">
    <property type="term" value="C:cell outer membrane"/>
    <property type="evidence" value="ECO:0007669"/>
    <property type="project" value="UniProtKB-SubCell"/>
</dbReference>
<feature type="signal peptide" evidence="6">
    <location>
        <begin position="1"/>
        <end position="17"/>
    </location>
</feature>
<keyword evidence="3" id="KW-0472">Membrane</keyword>
<keyword evidence="4" id="KW-0998">Cell outer membrane</keyword>
<comment type="subcellular location">
    <subcellularLocation>
        <location evidence="1">Cell outer membrane</location>
    </subcellularLocation>
</comment>
<keyword evidence="2 6" id="KW-0732">Signal</keyword>
<evidence type="ECO:0000313" key="8">
    <source>
        <dbReference type="EMBL" id="OEO31488.1"/>
    </source>
</evidence>
<protein>
    <recommendedName>
        <fullName evidence="7">Outer membrane protein beta-barrel domain-containing protein</fullName>
    </recommendedName>
</protein>
<dbReference type="InterPro" id="IPR051692">
    <property type="entry name" value="OMP-like"/>
</dbReference>
<evidence type="ECO:0000256" key="1">
    <source>
        <dbReference type="ARBA" id="ARBA00004442"/>
    </source>
</evidence>
<evidence type="ECO:0000256" key="2">
    <source>
        <dbReference type="ARBA" id="ARBA00022729"/>
    </source>
</evidence>
<gene>
    <name evidence="8" type="ORF">VW23_001145</name>
</gene>
<keyword evidence="9" id="KW-1185">Reference proteome</keyword>
<name>A0A1E5XSC4_9HYPH</name>
<evidence type="ECO:0000256" key="6">
    <source>
        <dbReference type="SAM" id="SignalP"/>
    </source>
</evidence>
<organism evidence="8 9">
    <name type="scientific">Devosia insulae DS-56</name>
    <dbReference type="NCBI Taxonomy" id="1116389"/>
    <lineage>
        <taxon>Bacteria</taxon>
        <taxon>Pseudomonadati</taxon>
        <taxon>Pseudomonadota</taxon>
        <taxon>Alphaproteobacteria</taxon>
        <taxon>Hyphomicrobiales</taxon>
        <taxon>Devosiaceae</taxon>
        <taxon>Devosia</taxon>
    </lineage>
</organism>
<dbReference type="PANTHER" id="PTHR34001">
    <property type="entry name" value="BLL7405 PROTEIN"/>
    <property type="match status" value="1"/>
</dbReference>
<dbReference type="Proteomes" id="UP000095463">
    <property type="component" value="Unassembled WGS sequence"/>
</dbReference>
<evidence type="ECO:0000256" key="3">
    <source>
        <dbReference type="ARBA" id="ARBA00023136"/>
    </source>
</evidence>
<dbReference type="EMBL" id="LAJE02000157">
    <property type="protein sequence ID" value="OEO31488.1"/>
    <property type="molecule type" value="Genomic_DNA"/>
</dbReference>
<evidence type="ECO:0000259" key="7">
    <source>
        <dbReference type="Pfam" id="PF13505"/>
    </source>
</evidence>
<reference evidence="8 9" key="1">
    <citation type="journal article" date="2015" name="Genome Announc.">
        <title>Genome Assemblies of Three Soil-Associated Devosia species: D. insulae, D. limi, and D. soli.</title>
        <authorList>
            <person name="Hassan Y.I."/>
            <person name="Lepp D."/>
            <person name="Zhou T."/>
        </authorList>
    </citation>
    <scope>NUCLEOTIDE SEQUENCE [LARGE SCALE GENOMIC DNA]</scope>
    <source>
        <strain evidence="8 9">DS-56</strain>
    </source>
</reference>
<sequence length="242" mass="25277">MLLSAAIVLGMGSASFAEDLVAAPVDQWAGFYVGAHGGYGVANRNGCGDIGVSILDWSIWTPDEIDSCDGVDEVLTYDYNQSGVLLGLQAGYNWTPAENFLAGVEVSLSGGGLSGELDGVFGGVGTWEGLATATAKAGFTHDRFLVYGEAGFGFAKVDFEGDLNCQFDAYHGAAVAGGGVSFKITDDASIDLKYNHVWLGAAQASCTSQIWDNSDFLTVPTEIRAQGSMDVVKLGLNFQIGN</sequence>
<comment type="similarity">
    <text evidence="5">Belongs to the Omp25/RopB family.</text>
</comment>
<evidence type="ECO:0000256" key="4">
    <source>
        <dbReference type="ARBA" id="ARBA00023237"/>
    </source>
</evidence>
<dbReference type="SUPFAM" id="SSF56925">
    <property type="entry name" value="OMPA-like"/>
    <property type="match status" value="1"/>
</dbReference>
<feature type="domain" description="Outer membrane protein beta-barrel" evidence="7">
    <location>
        <begin position="6"/>
        <end position="201"/>
    </location>
</feature>
<proteinExistence type="inferred from homology"/>
<dbReference type="Pfam" id="PF13505">
    <property type="entry name" value="OMP_b-brl"/>
    <property type="match status" value="1"/>
</dbReference>
<feature type="chain" id="PRO_5009190542" description="Outer membrane protein beta-barrel domain-containing protein" evidence="6">
    <location>
        <begin position="18"/>
        <end position="242"/>
    </location>
</feature>
<dbReference type="PANTHER" id="PTHR34001:SF3">
    <property type="entry name" value="BLL7405 PROTEIN"/>
    <property type="match status" value="1"/>
</dbReference>
<dbReference type="InterPro" id="IPR027385">
    <property type="entry name" value="Beta-barrel_OMP"/>
</dbReference>
<evidence type="ECO:0000256" key="5">
    <source>
        <dbReference type="ARBA" id="ARBA00038306"/>
    </source>
</evidence>
<dbReference type="Gene3D" id="2.40.160.20">
    <property type="match status" value="1"/>
</dbReference>